<dbReference type="InterPro" id="IPR039715">
    <property type="entry name" value="ZCCHC10"/>
</dbReference>
<dbReference type="EMBL" id="MCFK01001550">
    <property type="protein sequence ID" value="RKF64886.1"/>
    <property type="molecule type" value="Genomic_DNA"/>
</dbReference>
<feature type="compositionally biased region" description="Basic and acidic residues" evidence="1">
    <location>
        <begin position="138"/>
        <end position="149"/>
    </location>
</feature>
<feature type="compositionally biased region" description="Basic residues" evidence="1">
    <location>
        <begin position="176"/>
        <end position="185"/>
    </location>
</feature>
<keyword evidence="3" id="KW-1185">Reference proteome</keyword>
<organism evidence="2 3">
    <name type="scientific">Erysiphe neolycopersici</name>
    <dbReference type="NCBI Taxonomy" id="212602"/>
    <lineage>
        <taxon>Eukaryota</taxon>
        <taxon>Fungi</taxon>
        <taxon>Dikarya</taxon>
        <taxon>Ascomycota</taxon>
        <taxon>Pezizomycotina</taxon>
        <taxon>Leotiomycetes</taxon>
        <taxon>Erysiphales</taxon>
        <taxon>Erysiphaceae</taxon>
        <taxon>Erysiphe</taxon>
    </lineage>
</organism>
<feature type="compositionally biased region" description="Polar residues" evidence="1">
    <location>
        <begin position="7"/>
        <end position="20"/>
    </location>
</feature>
<dbReference type="OrthoDB" id="437973at2759"/>
<dbReference type="AlphaFoldDB" id="A0A420I5E9"/>
<feature type="compositionally biased region" description="Low complexity" evidence="1">
    <location>
        <begin position="111"/>
        <end position="129"/>
    </location>
</feature>
<evidence type="ECO:0000313" key="2">
    <source>
        <dbReference type="EMBL" id="RKF64886.1"/>
    </source>
</evidence>
<dbReference type="PANTHER" id="PTHR13491:SF0">
    <property type="entry name" value="ZINC FINGER CCHC DOMAIN-CONTAINING PROTEIN 10"/>
    <property type="match status" value="1"/>
</dbReference>
<dbReference type="GO" id="GO:0008270">
    <property type="term" value="F:zinc ion binding"/>
    <property type="evidence" value="ECO:0007669"/>
    <property type="project" value="InterPro"/>
</dbReference>
<feature type="compositionally biased region" description="Low complexity" evidence="1">
    <location>
        <begin position="164"/>
        <end position="175"/>
    </location>
</feature>
<evidence type="ECO:0008006" key="4">
    <source>
        <dbReference type="Google" id="ProtNLM"/>
    </source>
</evidence>
<sequence>MKKFNRIPNSGRSSKATSSTLCQKCLKKGHYSYECKAATHERPYISRPSRTQQLLNPNLVPKLSNEVPHDLLIKKGIADEQLAKLEEERGGTRETHIREHARGSNLRRTHSIPSSSSSVSTISTRLSLSPEPPPEKVSTSRDSHNRSSLEESSSFTRHRKFTRARSPSRQQSPYSSRRKRNRHHSMNISSPTSDDDYRSSKRNSTRKRTQSINSSLRDKNSRSKSPHRSQNFSNLHNRGNPEGGKAHTSTSFKEDQVTSPHREKSLSPFSKRLALTKALNMNR</sequence>
<dbReference type="InterPro" id="IPR036875">
    <property type="entry name" value="Znf_CCHC_sf"/>
</dbReference>
<protein>
    <recommendedName>
        <fullName evidence="4">Zinc knuckle-domain-containing protein</fullName>
    </recommendedName>
</protein>
<dbReference type="PANTHER" id="PTHR13491">
    <property type="entry name" value="ZCCHC10 PROTEIN"/>
    <property type="match status" value="1"/>
</dbReference>
<feature type="compositionally biased region" description="Basic and acidic residues" evidence="1">
    <location>
        <begin position="252"/>
        <end position="265"/>
    </location>
</feature>
<dbReference type="Pfam" id="PF13917">
    <property type="entry name" value="zf-CCHC_3"/>
    <property type="match status" value="1"/>
</dbReference>
<accession>A0A420I5E9</accession>
<feature type="region of interest" description="Disordered" evidence="1">
    <location>
        <begin position="87"/>
        <end position="283"/>
    </location>
</feature>
<feature type="compositionally biased region" description="Polar residues" evidence="1">
    <location>
        <begin position="228"/>
        <end position="237"/>
    </location>
</feature>
<dbReference type="GO" id="GO:0003676">
    <property type="term" value="F:nucleic acid binding"/>
    <property type="evidence" value="ECO:0007669"/>
    <property type="project" value="InterPro"/>
</dbReference>
<evidence type="ECO:0000256" key="1">
    <source>
        <dbReference type="SAM" id="MobiDB-lite"/>
    </source>
</evidence>
<proteinExistence type="predicted"/>
<dbReference type="SUPFAM" id="SSF57756">
    <property type="entry name" value="Retrovirus zinc finger-like domains"/>
    <property type="match status" value="1"/>
</dbReference>
<comment type="caution">
    <text evidence="2">The sequence shown here is derived from an EMBL/GenBank/DDBJ whole genome shotgun (WGS) entry which is preliminary data.</text>
</comment>
<feature type="compositionally biased region" description="Basic residues" evidence="1">
    <location>
        <begin position="200"/>
        <end position="209"/>
    </location>
</feature>
<reference evidence="2 3" key="1">
    <citation type="journal article" date="2018" name="BMC Genomics">
        <title>Comparative genome analyses reveal sequence features reflecting distinct modes of host-adaptation between dicot and monocot powdery mildew.</title>
        <authorList>
            <person name="Wu Y."/>
            <person name="Ma X."/>
            <person name="Pan Z."/>
            <person name="Kale S.D."/>
            <person name="Song Y."/>
            <person name="King H."/>
            <person name="Zhang Q."/>
            <person name="Presley C."/>
            <person name="Deng X."/>
            <person name="Wei C.I."/>
            <person name="Xiao S."/>
        </authorList>
    </citation>
    <scope>NUCLEOTIDE SEQUENCE [LARGE SCALE GENOMIC DNA]</scope>
    <source>
        <strain evidence="2">UMSG2</strain>
    </source>
</reference>
<dbReference type="Proteomes" id="UP000286134">
    <property type="component" value="Unassembled WGS sequence"/>
</dbReference>
<feature type="region of interest" description="Disordered" evidence="1">
    <location>
        <begin position="1"/>
        <end position="20"/>
    </location>
</feature>
<evidence type="ECO:0000313" key="3">
    <source>
        <dbReference type="Proteomes" id="UP000286134"/>
    </source>
</evidence>
<feature type="compositionally biased region" description="Basic and acidic residues" evidence="1">
    <location>
        <begin position="87"/>
        <end position="102"/>
    </location>
</feature>
<gene>
    <name evidence="2" type="ORF">OnM2_015025</name>
</gene>
<name>A0A420I5E9_9PEZI</name>